<dbReference type="EMBL" id="JANTQA010000047">
    <property type="protein sequence ID" value="KAJ3432729.1"/>
    <property type="molecule type" value="Genomic_DNA"/>
</dbReference>
<evidence type="ECO:0000259" key="3">
    <source>
        <dbReference type="Pfam" id="PF03358"/>
    </source>
</evidence>
<keyword evidence="2" id="KW-0288">FMN</keyword>
<dbReference type="Proteomes" id="UP001150062">
    <property type="component" value="Unassembled WGS sequence"/>
</dbReference>
<dbReference type="InterPro" id="IPR005025">
    <property type="entry name" value="FMN_Rdtase-like_dom"/>
</dbReference>
<dbReference type="Gene3D" id="3.40.50.360">
    <property type="match status" value="1"/>
</dbReference>
<feature type="domain" description="NADPH-dependent FMN reductase-like" evidence="3">
    <location>
        <begin position="9"/>
        <end position="172"/>
    </location>
</feature>
<protein>
    <submittedName>
        <fullName evidence="4">Nad(P)h-dependent fmn-containing oxidoreductase ywqn-related</fullName>
    </submittedName>
</protein>
<keyword evidence="1" id="KW-0285">Flavoprotein</keyword>
<dbReference type="PANTHER" id="PTHR43278:SF4">
    <property type="entry name" value="NAD(P)H-DEPENDENT FMN-CONTAINING OXIDOREDUCTASE YWQN-RELATED"/>
    <property type="match status" value="1"/>
</dbReference>
<gene>
    <name evidence="4" type="ORF">M0812_21672</name>
    <name evidence="5" type="ORF">M0813_22980</name>
</gene>
<dbReference type="Proteomes" id="UP001146793">
    <property type="component" value="Unassembled WGS sequence"/>
</dbReference>
<dbReference type="PANTHER" id="PTHR43278">
    <property type="entry name" value="NAD(P)H-DEPENDENT FMN-CONTAINING OXIDOREDUCTASE YWQN-RELATED"/>
    <property type="match status" value="1"/>
</dbReference>
<name>A0AAV7YZ89_9EUKA</name>
<evidence type="ECO:0000256" key="1">
    <source>
        <dbReference type="ARBA" id="ARBA00022630"/>
    </source>
</evidence>
<comment type="caution">
    <text evidence="4">The sequence shown here is derived from an EMBL/GenBank/DDBJ whole genome shotgun (WGS) entry which is preliminary data.</text>
</comment>
<dbReference type="InterPro" id="IPR029039">
    <property type="entry name" value="Flavoprotein-like_sf"/>
</dbReference>
<accession>A0AAV7YZ89</accession>
<reference evidence="5" key="1">
    <citation type="submission" date="2022-08" db="EMBL/GenBank/DDBJ databases">
        <title>Novel sulfate-reducing endosymbionts in the free-living metamonad Anaeramoeba.</title>
        <authorList>
            <person name="Jerlstrom-Hultqvist J."/>
            <person name="Cepicka I."/>
            <person name="Gallot-Lavallee L."/>
            <person name="Salas-Leiva D."/>
            <person name="Curtis B.A."/>
            <person name="Zahonova K."/>
            <person name="Pipaliya S."/>
            <person name="Dacks J."/>
            <person name="Roger A.J."/>
        </authorList>
    </citation>
    <scope>NUCLEOTIDE SEQUENCE</scope>
    <source>
        <strain evidence="5">Schooner1</strain>
    </source>
</reference>
<dbReference type="SUPFAM" id="SSF52218">
    <property type="entry name" value="Flavoproteins"/>
    <property type="match status" value="1"/>
</dbReference>
<evidence type="ECO:0000313" key="5">
    <source>
        <dbReference type="EMBL" id="KAJ6242207.1"/>
    </source>
</evidence>
<dbReference type="AlphaFoldDB" id="A0AAV7YZ89"/>
<reference evidence="4" key="2">
    <citation type="submission" date="2022-08" db="EMBL/GenBank/DDBJ databases">
        <title>Novel sulphate-reducing endosymbionts in the free-living metamonad Anaeramoeba.</title>
        <authorList>
            <person name="Jerlstrom-Hultqvist J."/>
            <person name="Cepicka I."/>
            <person name="Gallot-Lavallee L."/>
            <person name="Salas-Leiva D."/>
            <person name="Curtis B.A."/>
            <person name="Zahonova K."/>
            <person name="Pipaliya S."/>
            <person name="Dacks J."/>
            <person name="Roger A.J."/>
        </authorList>
    </citation>
    <scope>NUCLEOTIDE SEQUENCE</scope>
    <source>
        <strain evidence="4">Busselton2</strain>
    </source>
</reference>
<sequence>MNKLLKPLKIVAFNGSPRRKGNTFLLIQQMFKVFQKHNVETELVNITKKDIDGCTDCGICEKRLNYKCAIESDCVNDCIEKLRKADGFILGTPVYFAGPSGQMKCFIDRICHVDQALRRNNKESFLRHKVTAGISAHASAGATNTLSQLNYLFTISNAIIPGSTYWNFGVGHEIGDVLKDKSGLENMDDLANEMVHLMKMVRLDNRKKKEEIKSRYY</sequence>
<keyword evidence="7" id="KW-1185">Reference proteome</keyword>
<evidence type="ECO:0000313" key="6">
    <source>
        <dbReference type="Proteomes" id="UP001146793"/>
    </source>
</evidence>
<evidence type="ECO:0000256" key="2">
    <source>
        <dbReference type="ARBA" id="ARBA00022643"/>
    </source>
</evidence>
<evidence type="ECO:0000313" key="4">
    <source>
        <dbReference type="EMBL" id="KAJ3432729.1"/>
    </source>
</evidence>
<dbReference type="GO" id="GO:0016491">
    <property type="term" value="F:oxidoreductase activity"/>
    <property type="evidence" value="ECO:0007669"/>
    <property type="project" value="InterPro"/>
</dbReference>
<proteinExistence type="predicted"/>
<dbReference type="EMBL" id="JAOAOG010000182">
    <property type="protein sequence ID" value="KAJ6242207.1"/>
    <property type="molecule type" value="Genomic_DNA"/>
</dbReference>
<evidence type="ECO:0000313" key="7">
    <source>
        <dbReference type="Proteomes" id="UP001150062"/>
    </source>
</evidence>
<organism evidence="4 6">
    <name type="scientific">Anaeramoeba flamelloides</name>
    <dbReference type="NCBI Taxonomy" id="1746091"/>
    <lineage>
        <taxon>Eukaryota</taxon>
        <taxon>Metamonada</taxon>
        <taxon>Anaeramoebidae</taxon>
        <taxon>Anaeramoeba</taxon>
    </lineage>
</organism>
<dbReference type="Pfam" id="PF03358">
    <property type="entry name" value="FMN_red"/>
    <property type="match status" value="1"/>
</dbReference>
<dbReference type="InterPro" id="IPR051796">
    <property type="entry name" value="ISF_SsuE-like"/>
</dbReference>